<name>A0A2V2N969_9EURY</name>
<accession>A0A2V2N969</accession>
<dbReference type="Pfam" id="PF00753">
    <property type="entry name" value="Lactamase_B"/>
    <property type="match status" value="1"/>
</dbReference>
<feature type="domain" description="Metallo-beta-lactamase" evidence="1">
    <location>
        <begin position="14"/>
        <end position="173"/>
    </location>
</feature>
<organism evidence="2 3">
    <name type="scientific">Methanospirillum stamsii</name>
    <dbReference type="NCBI Taxonomy" id="1277351"/>
    <lineage>
        <taxon>Archaea</taxon>
        <taxon>Methanobacteriati</taxon>
        <taxon>Methanobacteriota</taxon>
        <taxon>Stenosarchaea group</taxon>
        <taxon>Methanomicrobia</taxon>
        <taxon>Methanomicrobiales</taxon>
        <taxon>Methanospirillaceae</taxon>
        <taxon>Methanospirillum</taxon>
    </lineage>
</organism>
<dbReference type="InterPro" id="IPR036866">
    <property type="entry name" value="RibonucZ/Hydroxyglut_hydro"/>
</dbReference>
<dbReference type="SUPFAM" id="SSF56281">
    <property type="entry name" value="Metallo-hydrolase/oxidoreductase"/>
    <property type="match status" value="1"/>
</dbReference>
<evidence type="ECO:0000259" key="1">
    <source>
        <dbReference type="SMART" id="SM00849"/>
    </source>
</evidence>
<dbReference type="Gene3D" id="3.60.15.10">
    <property type="entry name" value="Ribonuclease Z/Hydroxyacylglutathione hydrolase-like"/>
    <property type="match status" value="1"/>
</dbReference>
<dbReference type="PANTHER" id="PTHR42951">
    <property type="entry name" value="METALLO-BETA-LACTAMASE DOMAIN-CONTAINING"/>
    <property type="match status" value="1"/>
</dbReference>
<gene>
    <name evidence="2" type="ORF">DLD82_06520</name>
</gene>
<evidence type="ECO:0000313" key="2">
    <source>
        <dbReference type="EMBL" id="PWR75115.1"/>
    </source>
</evidence>
<sequence length="198" mass="22303">MHIKNLTEESIIYTSNAWLCSCNSPDTRCKILIDTGCDPAILDILREIKIRSGRTPVDHIILTHNHYDHSRLLGPVKEEYEPVIHASSQYTAGVDHILGDGDVIECGNCHFEIIAIPGHTSDSVCIYCPEEEILFSGDTPVIIWGTENTYEKSFVKGFEYIAVKKIKAIYPGHGEVIYNEIPAIMRQSLENLKNSRIF</sequence>
<dbReference type="PROSITE" id="PS51257">
    <property type="entry name" value="PROKAR_LIPOPROTEIN"/>
    <property type="match status" value="1"/>
</dbReference>
<dbReference type="AlphaFoldDB" id="A0A2V2N969"/>
<keyword evidence="3" id="KW-1185">Reference proteome</keyword>
<dbReference type="SMART" id="SM00849">
    <property type="entry name" value="Lactamase_B"/>
    <property type="match status" value="1"/>
</dbReference>
<protein>
    <recommendedName>
        <fullName evidence="1">Metallo-beta-lactamase domain-containing protein</fullName>
    </recommendedName>
</protein>
<dbReference type="InterPro" id="IPR001279">
    <property type="entry name" value="Metallo-B-lactamas"/>
</dbReference>
<dbReference type="InterPro" id="IPR050855">
    <property type="entry name" value="NDM-1-like"/>
</dbReference>
<comment type="caution">
    <text evidence="2">The sequence shown here is derived from an EMBL/GenBank/DDBJ whole genome shotgun (WGS) entry which is preliminary data.</text>
</comment>
<dbReference type="Proteomes" id="UP000245934">
    <property type="component" value="Unassembled WGS sequence"/>
</dbReference>
<proteinExistence type="predicted"/>
<reference evidence="2 3" key="1">
    <citation type="submission" date="2018-05" db="EMBL/GenBank/DDBJ databases">
        <title>Draft genome of Methanospirillum stamsii Pt1.</title>
        <authorList>
            <person name="Dueholm M.S."/>
            <person name="Nielsen P.H."/>
            <person name="Bakmann L.F."/>
            <person name="Otzen D.E."/>
        </authorList>
    </citation>
    <scope>NUCLEOTIDE SEQUENCE [LARGE SCALE GENOMIC DNA]</scope>
    <source>
        <strain evidence="2 3">Pt1</strain>
    </source>
</reference>
<dbReference type="GeneID" id="97609974"/>
<dbReference type="CDD" id="cd06262">
    <property type="entry name" value="metallo-hydrolase-like_MBL-fold"/>
    <property type="match status" value="1"/>
</dbReference>
<dbReference type="EMBL" id="QGMZ01000013">
    <property type="protein sequence ID" value="PWR75115.1"/>
    <property type="molecule type" value="Genomic_DNA"/>
</dbReference>
<dbReference type="OrthoDB" id="197151at2157"/>
<evidence type="ECO:0000313" key="3">
    <source>
        <dbReference type="Proteomes" id="UP000245934"/>
    </source>
</evidence>
<dbReference type="RefSeq" id="WP_109940309.1">
    <property type="nucleotide sequence ID" value="NZ_CP176366.1"/>
</dbReference>